<dbReference type="InterPro" id="IPR029056">
    <property type="entry name" value="Ribokinase-like"/>
</dbReference>
<gene>
    <name evidence="6" type="ORF">GcM3_106021</name>
</gene>
<dbReference type="GO" id="GO:0016798">
    <property type="term" value="F:hydrolase activity, acting on glycosyl bonds"/>
    <property type="evidence" value="ECO:0007669"/>
    <property type="project" value="UniProtKB-KW"/>
</dbReference>
<dbReference type="Proteomes" id="UP000283383">
    <property type="component" value="Unassembled WGS sequence"/>
</dbReference>
<dbReference type="GO" id="GO:0005737">
    <property type="term" value="C:cytoplasm"/>
    <property type="evidence" value="ECO:0007669"/>
    <property type="project" value="TreeGrafter"/>
</dbReference>
<dbReference type="InterPro" id="IPR007342">
    <property type="entry name" value="PsuG"/>
</dbReference>
<keyword evidence="1" id="KW-0479">Metal-binding</keyword>
<keyword evidence="2" id="KW-0378">Hydrolase</keyword>
<evidence type="ECO:0000256" key="1">
    <source>
        <dbReference type="ARBA" id="ARBA00022723"/>
    </source>
</evidence>
<dbReference type="EMBL" id="MCBQ01010603">
    <property type="protein sequence ID" value="RKF71246.1"/>
    <property type="molecule type" value="Genomic_DNA"/>
</dbReference>
<dbReference type="Pfam" id="PF04227">
    <property type="entry name" value="Indigoidine_A"/>
    <property type="match status" value="1"/>
</dbReference>
<evidence type="ECO:0000256" key="5">
    <source>
        <dbReference type="ARBA" id="ARBA00023295"/>
    </source>
</evidence>
<dbReference type="PANTHER" id="PTHR42909:SF1">
    <property type="entry name" value="CARBOHYDRATE KINASE PFKB DOMAIN-CONTAINING PROTEIN"/>
    <property type="match status" value="1"/>
</dbReference>
<keyword evidence="3" id="KW-0464">Manganese</keyword>
<dbReference type="Gene3D" id="3.40.1790.10">
    <property type="entry name" value="Indigoidine synthase domain"/>
    <property type="match status" value="1"/>
</dbReference>
<dbReference type="InterPro" id="IPR022830">
    <property type="entry name" value="Indigdn_synthA-like"/>
</dbReference>
<keyword evidence="4" id="KW-0456">Lyase</keyword>
<sequence>MNRIFLWKTVLRARIKHRLGSRTVLPSRAFVNETSCNLIKVAENVEKARVSTSPIVSLESNIYTHGWSYPDNIQLAFHLQDLVRSHGATPATIGVINGVATVGLSDREIVTLCTAASKPTTLKVSRRDLPFILGMGITGNKLHGGTTVSGTMFLSRWAGISIVGAGGIGGVHLGGQDSLDISADLMELGRTPMAVVCGGCKSYLDTVRSLEFLETQGAVVATFADGRDGNVDFPGFLTRNSGVKSPKVFRDPKEAAAITFSLAKLGTRGNRYTRPGSLFANPISETLSIPKDEIDEAFKQASSEATHQGISGNEITPFILARVRDITEGRSLLASRAVLESNVVMASKIAVHLASLWEKENHTIKQNESLDVGKSFLARRNLTVSFAQPRESKEPKTFVKKEDPSANEIKTPNIRIKKHWVNHSKVLGEAKVEASTANDILRPNARPEYSPDIAVIGTVAIELTCNLVLGPNAGFNVDLKPNMYSSNISRIEQNIGGVSHNVALAAHLVSGNQRVRLCSLVADDSSGSIIMRSLKTETLDLSGVKILPRVVDRSGIAVPNRTAQYVAVNDGKKDLVLGMADMQIFRHNSYDCSKLTSKKLKWVIIDANWTRKVVRGLMSMFRTNYPSVKIAFEPTSEQRGADIFHTSANPGEDGGEISNALNVFPNHKIDLVTPDIAQLDQMFCAANTNGYFENNDHWHVLDSFGIHGTHSRDRYRAIAGEELTEKGVPFQTIYLLPYMPTILTKLSSNDVLLTELLKIGDPRLEDAKHEQWIISRTRNSHMFIGGVYMRLFKAAETVDPADIVNSRGVGETLLGILVAGLSRGLVIDQHLIDIAQKGATMTLKCKHPVSPSLGELTQSLDRLALNSTKIGGQHDPVTSPHKQEFFKSLDPHDVTDTPVPSSVRYVRNLNFEAEKRGTDYSIHDEHPLPMIYGLPPNKQ</sequence>
<dbReference type="PANTHER" id="PTHR42909">
    <property type="entry name" value="ZGC:136858"/>
    <property type="match status" value="1"/>
</dbReference>
<evidence type="ECO:0000256" key="4">
    <source>
        <dbReference type="ARBA" id="ARBA00023239"/>
    </source>
</evidence>
<evidence type="ECO:0000256" key="3">
    <source>
        <dbReference type="ARBA" id="ARBA00023211"/>
    </source>
</evidence>
<dbReference type="GO" id="GO:0004730">
    <property type="term" value="F:pseudouridylate synthase activity"/>
    <property type="evidence" value="ECO:0007669"/>
    <property type="project" value="InterPro"/>
</dbReference>
<evidence type="ECO:0000256" key="2">
    <source>
        <dbReference type="ARBA" id="ARBA00022801"/>
    </source>
</evidence>
<evidence type="ECO:0000313" key="7">
    <source>
        <dbReference type="Proteomes" id="UP000283383"/>
    </source>
</evidence>
<reference evidence="6 7" key="1">
    <citation type="journal article" date="2018" name="BMC Genomics">
        <title>Comparative genome analyses reveal sequence features reflecting distinct modes of host-adaptation between dicot and monocot powdery mildew.</title>
        <authorList>
            <person name="Wu Y."/>
            <person name="Ma X."/>
            <person name="Pan Z."/>
            <person name="Kale S.D."/>
            <person name="Song Y."/>
            <person name="King H."/>
            <person name="Zhang Q."/>
            <person name="Presley C."/>
            <person name="Deng X."/>
            <person name="Wei C.I."/>
            <person name="Xiao S."/>
        </authorList>
    </citation>
    <scope>NUCLEOTIDE SEQUENCE [LARGE SCALE GENOMIC DNA]</scope>
    <source>
        <strain evidence="6">UMSG3</strain>
    </source>
</reference>
<comment type="caution">
    <text evidence="6">The sequence shown here is derived from an EMBL/GenBank/DDBJ whole genome shotgun (WGS) entry which is preliminary data.</text>
</comment>
<dbReference type="GO" id="GO:0046872">
    <property type="term" value="F:metal ion binding"/>
    <property type="evidence" value="ECO:0007669"/>
    <property type="project" value="UniProtKB-KW"/>
</dbReference>
<dbReference type="AlphaFoldDB" id="A0A420I9L1"/>
<dbReference type="SUPFAM" id="SSF110581">
    <property type="entry name" value="Indigoidine synthase A-like"/>
    <property type="match status" value="1"/>
</dbReference>
<accession>A0A420I9L1</accession>
<protein>
    <submittedName>
        <fullName evidence="6">Pseudouridine-metabolizing bifunctional protein</fullName>
    </submittedName>
</protein>
<proteinExistence type="predicted"/>
<dbReference type="SUPFAM" id="SSF53613">
    <property type="entry name" value="Ribokinase-like"/>
    <property type="match status" value="1"/>
</dbReference>
<keyword evidence="5" id="KW-0326">Glycosidase</keyword>
<name>A0A420I9L1_9PEZI</name>
<dbReference type="Gene3D" id="3.40.1190.20">
    <property type="match status" value="1"/>
</dbReference>
<dbReference type="STRING" id="62708.A0A420I9L1"/>
<evidence type="ECO:0000313" key="6">
    <source>
        <dbReference type="EMBL" id="RKF71246.1"/>
    </source>
</evidence>
<organism evidence="6 7">
    <name type="scientific">Golovinomyces cichoracearum</name>
    <dbReference type="NCBI Taxonomy" id="62708"/>
    <lineage>
        <taxon>Eukaryota</taxon>
        <taxon>Fungi</taxon>
        <taxon>Dikarya</taxon>
        <taxon>Ascomycota</taxon>
        <taxon>Pezizomycotina</taxon>
        <taxon>Leotiomycetes</taxon>
        <taxon>Erysiphales</taxon>
        <taxon>Erysiphaceae</taxon>
        <taxon>Golovinomyces</taxon>
    </lineage>
</organism>
<keyword evidence="7" id="KW-1185">Reference proteome</keyword>